<dbReference type="Proteomes" id="UP000594014">
    <property type="component" value="Chromosome"/>
</dbReference>
<proteinExistence type="predicted"/>
<keyword evidence="1" id="KW-0808">Transferase</keyword>
<name>A0ACD1A7S8_9FIRM</name>
<keyword evidence="2" id="KW-1185">Reference proteome</keyword>
<sequence>MDWEKKQNPIGVRKKGRLKIFLGYAAGVGKTYSMLDNGTEKLKSGVDTVVGFVDQGSGQETLSLLERLPILPLKSISHGKLQRREFDVDAALERKPELILVDDLAYTNPPEMRNLKRYQDIEELLNAGIDVYTTLNIQNIEGLSSIVQSIIKVSPGKTIPDYIFDQADMIETIDFAPEELMKRLEEGKISRHAKSGNTMKYIFTKENLRLLRELTMRKAADRLSNDNQRGVPTRDSLVRTKFLVVISDGVPSPNSIRWTAKAADVFHASWTTVHVDSLRRNHENEVQDQLDLAKKLGSETVRLNGHDAAAVIAEYARVSGISNIVIGKVRNQRSIKRLFERELEDELFALLPNVELHIIPESFPMKHRKLRKLKLTENIVLSWGDTMKTLGILALATLLSKGINTFIYDDQNVITVYILSVMIISRITNGYFYGMTASFLSVLLFNFFFTIPYYTFAALQPEYPVTFMIMFIAAFLISTLTMQIKTQVKISAEREHRTKLLYEINKKLLQTRGLESIVKLTSEYITQIFDRAVVIYTEDPVNPASGYYMESSTDPYTAQLRREEEREAAHWVYLNKKKAGAGTETLMNAGAHYMPILSQGKPLGVVGISCANGKLDQNSIMLLRMLVSQVAMALERQFLSDEQRRILLDSETEKMRSNLLRAISHDIRTPLTGILGASSVILEAGETLDQVTHDQLLSNIKEDSQWLIRMVENLLSVTRINEGTMNVAKSPEAVEEIAAEAVSHVRKRISDRKITVKVPDELLMVPMDGMLIEQVLINLLENAIKYSSVETTVELEVFSKGQFAVFEVRDFGKGISEGDLGNLFVTRLPDNGHSTDSSRGMGIGLSICRSIIKAHGGKMEAANREAGGAVFRFLLPLEGAQDES</sequence>
<protein>
    <submittedName>
        <fullName evidence="1">Sensor histidine kinase KdpD</fullName>
    </submittedName>
</protein>
<dbReference type="EMBL" id="CP042469">
    <property type="protein sequence ID" value="QOX62416.1"/>
    <property type="molecule type" value="Genomic_DNA"/>
</dbReference>
<evidence type="ECO:0000313" key="2">
    <source>
        <dbReference type="Proteomes" id="UP000594014"/>
    </source>
</evidence>
<keyword evidence="1" id="KW-0418">Kinase</keyword>
<accession>A0ACD1A7S8</accession>
<reference evidence="1" key="1">
    <citation type="submission" date="2019-08" db="EMBL/GenBank/DDBJ databases">
        <title>Genome sequence of Clostridiales bacterium MT110.</title>
        <authorList>
            <person name="Cao J."/>
        </authorList>
    </citation>
    <scope>NUCLEOTIDE SEQUENCE</scope>
    <source>
        <strain evidence="1">MT110</strain>
    </source>
</reference>
<organism evidence="1 2">
    <name type="scientific">Anoxybacterium hadale</name>
    <dbReference type="NCBI Taxonomy" id="3408580"/>
    <lineage>
        <taxon>Bacteria</taxon>
        <taxon>Bacillati</taxon>
        <taxon>Bacillota</taxon>
        <taxon>Clostridia</taxon>
        <taxon>Peptostreptococcales</taxon>
        <taxon>Anaerovoracaceae</taxon>
        <taxon>Anoxybacterium</taxon>
    </lineage>
</organism>
<evidence type="ECO:0000313" key="1">
    <source>
        <dbReference type="EMBL" id="QOX62416.1"/>
    </source>
</evidence>
<gene>
    <name evidence="1" type="ORF">FRZ06_03100</name>
</gene>